<evidence type="ECO:0000313" key="6">
    <source>
        <dbReference type="EMBL" id="RFM26280.1"/>
    </source>
</evidence>
<sequence length="215" mass="23880">MQPSDSIHILLADDHSLIRHGLQIYLQKSVTGVTISETDSFDGVIAILARQAVQLIFLDISMPGGERISMIDVIRLKQPDAKIIVYSAYQEEIYAPMYLQAGANGYVMKTVALREILRAYHTVMAGEVYISDQVKQHLLTQLNKKSAGTYGSISNLSVRETEVAQLLVQGDSLSEIAAKLSLQANTVSTYKSRIFEKMGVTNVVELVNKYRTLEQ</sequence>
<accession>A0A3E1NE89</accession>
<feature type="modified residue" description="4-aspartylphosphate" evidence="3">
    <location>
        <position position="59"/>
    </location>
</feature>
<dbReference type="SMART" id="SM00448">
    <property type="entry name" value="REC"/>
    <property type="match status" value="1"/>
</dbReference>
<name>A0A3E1NE89_9BACT</name>
<dbReference type="InterPro" id="IPR000792">
    <property type="entry name" value="Tscrpt_reg_LuxR_C"/>
</dbReference>
<evidence type="ECO:0000259" key="5">
    <source>
        <dbReference type="PROSITE" id="PS50110"/>
    </source>
</evidence>
<dbReference type="CDD" id="cd17535">
    <property type="entry name" value="REC_NarL-like"/>
    <property type="match status" value="1"/>
</dbReference>
<dbReference type="InterPro" id="IPR016032">
    <property type="entry name" value="Sig_transdc_resp-reg_C-effctor"/>
</dbReference>
<evidence type="ECO:0000256" key="2">
    <source>
        <dbReference type="ARBA" id="ARBA00023125"/>
    </source>
</evidence>
<keyword evidence="7" id="KW-1185">Reference proteome</keyword>
<dbReference type="PROSITE" id="PS50043">
    <property type="entry name" value="HTH_LUXR_2"/>
    <property type="match status" value="1"/>
</dbReference>
<dbReference type="GO" id="GO:0000160">
    <property type="term" value="P:phosphorelay signal transduction system"/>
    <property type="evidence" value="ECO:0007669"/>
    <property type="project" value="InterPro"/>
</dbReference>
<feature type="domain" description="HTH luxR-type" evidence="4">
    <location>
        <begin position="149"/>
        <end position="214"/>
    </location>
</feature>
<dbReference type="GO" id="GO:0003677">
    <property type="term" value="F:DNA binding"/>
    <property type="evidence" value="ECO:0007669"/>
    <property type="project" value="UniProtKB-KW"/>
</dbReference>
<evidence type="ECO:0000259" key="4">
    <source>
        <dbReference type="PROSITE" id="PS50043"/>
    </source>
</evidence>
<dbReference type="Pfam" id="PF00072">
    <property type="entry name" value="Response_reg"/>
    <property type="match status" value="1"/>
</dbReference>
<dbReference type="SUPFAM" id="SSF52172">
    <property type="entry name" value="CheY-like"/>
    <property type="match status" value="1"/>
</dbReference>
<feature type="domain" description="Response regulatory" evidence="5">
    <location>
        <begin position="8"/>
        <end position="124"/>
    </location>
</feature>
<dbReference type="PANTHER" id="PTHR43214:SF17">
    <property type="entry name" value="TRANSCRIPTIONAL REGULATORY PROTEIN RCSB"/>
    <property type="match status" value="1"/>
</dbReference>
<dbReference type="CDD" id="cd06170">
    <property type="entry name" value="LuxR_C_like"/>
    <property type="match status" value="1"/>
</dbReference>
<dbReference type="InterPro" id="IPR001789">
    <property type="entry name" value="Sig_transdc_resp-reg_receiver"/>
</dbReference>
<proteinExistence type="predicted"/>
<dbReference type="SUPFAM" id="SSF46894">
    <property type="entry name" value="C-terminal effector domain of the bipartite response regulators"/>
    <property type="match status" value="1"/>
</dbReference>
<keyword evidence="1 3" id="KW-0597">Phosphoprotein</keyword>
<dbReference type="GO" id="GO:0006355">
    <property type="term" value="P:regulation of DNA-templated transcription"/>
    <property type="evidence" value="ECO:0007669"/>
    <property type="project" value="InterPro"/>
</dbReference>
<dbReference type="Pfam" id="PF00196">
    <property type="entry name" value="GerE"/>
    <property type="match status" value="1"/>
</dbReference>
<dbReference type="PRINTS" id="PR00038">
    <property type="entry name" value="HTHLUXR"/>
</dbReference>
<dbReference type="Gene3D" id="3.40.50.2300">
    <property type="match status" value="1"/>
</dbReference>
<dbReference type="RefSeq" id="WP_116849152.1">
    <property type="nucleotide sequence ID" value="NZ_QTJU01000010.1"/>
</dbReference>
<dbReference type="Proteomes" id="UP000261284">
    <property type="component" value="Unassembled WGS sequence"/>
</dbReference>
<evidence type="ECO:0000256" key="3">
    <source>
        <dbReference type="PROSITE-ProRule" id="PRU00169"/>
    </source>
</evidence>
<dbReference type="InterPro" id="IPR058245">
    <property type="entry name" value="NreC/VraR/RcsB-like_REC"/>
</dbReference>
<dbReference type="SMART" id="SM00421">
    <property type="entry name" value="HTH_LUXR"/>
    <property type="match status" value="1"/>
</dbReference>
<dbReference type="OrthoDB" id="1013073at2"/>
<dbReference type="InterPro" id="IPR039420">
    <property type="entry name" value="WalR-like"/>
</dbReference>
<gene>
    <name evidence="6" type="ORF">DXN05_20440</name>
</gene>
<evidence type="ECO:0000313" key="7">
    <source>
        <dbReference type="Proteomes" id="UP000261284"/>
    </source>
</evidence>
<comment type="caution">
    <text evidence="6">The sequence shown here is derived from an EMBL/GenBank/DDBJ whole genome shotgun (WGS) entry which is preliminary data.</text>
</comment>
<dbReference type="EMBL" id="QTJU01000010">
    <property type="protein sequence ID" value="RFM26280.1"/>
    <property type="molecule type" value="Genomic_DNA"/>
</dbReference>
<reference evidence="6 7" key="1">
    <citation type="submission" date="2018-08" db="EMBL/GenBank/DDBJ databases">
        <title>Chitinophagaceae sp. K23C18032701, a novel bacterium isolated from forest soil.</title>
        <authorList>
            <person name="Wang C."/>
        </authorList>
    </citation>
    <scope>NUCLEOTIDE SEQUENCE [LARGE SCALE GENOMIC DNA]</scope>
    <source>
        <strain evidence="6 7">K23C18032701</strain>
    </source>
</reference>
<organism evidence="6 7">
    <name type="scientific">Deminuibacter soli</name>
    <dbReference type="NCBI Taxonomy" id="2291815"/>
    <lineage>
        <taxon>Bacteria</taxon>
        <taxon>Pseudomonadati</taxon>
        <taxon>Bacteroidota</taxon>
        <taxon>Chitinophagia</taxon>
        <taxon>Chitinophagales</taxon>
        <taxon>Chitinophagaceae</taxon>
        <taxon>Deminuibacter</taxon>
    </lineage>
</organism>
<dbReference type="PANTHER" id="PTHR43214">
    <property type="entry name" value="TWO-COMPONENT RESPONSE REGULATOR"/>
    <property type="match status" value="1"/>
</dbReference>
<protein>
    <submittedName>
        <fullName evidence="6">DNA-binding response regulator</fullName>
    </submittedName>
</protein>
<dbReference type="AlphaFoldDB" id="A0A3E1NE89"/>
<dbReference type="PROSITE" id="PS50110">
    <property type="entry name" value="RESPONSE_REGULATORY"/>
    <property type="match status" value="1"/>
</dbReference>
<dbReference type="InterPro" id="IPR011006">
    <property type="entry name" value="CheY-like_superfamily"/>
</dbReference>
<evidence type="ECO:0000256" key="1">
    <source>
        <dbReference type="ARBA" id="ARBA00022553"/>
    </source>
</evidence>
<keyword evidence="2 6" id="KW-0238">DNA-binding</keyword>